<dbReference type="EMBL" id="JAPDRQ010000016">
    <property type="protein sequence ID" value="KAJ9662321.1"/>
    <property type="molecule type" value="Genomic_DNA"/>
</dbReference>
<gene>
    <name evidence="1" type="ORF">H2198_001455</name>
</gene>
<sequence length="629" mass="70690">MRLHMGSADDENVGLQEVLPSHHAPSQRLSRSDVHFPLATPRKRNPSIPLLTHAQTEDGQSSGVPKIRASSKHDFDYADSAEQQLVSNAKQKEEAEEEEREGEDSCLIMDNPQESRHTNIQDLPEELQKRILDYIFGDLRPVNAASTSTGLSHRMRHPRRKAVSELALISLDMRIMVQERIYRHIKIKATKDGLQQATKWFMNHHHLAHYVRHIEYWVPVWGDKTSALHPMTQNPGQILLNDFAEHGPPAGHDIPTVQFKLSTSSASLSQIFEHLGQHFPEASIFTLEGGHCKNSTRIQHFLPNLFSQQMSKHLRVLPNIRVFAMRGAWNIMRSHDDWNNIQEALPCLSEWHCGYAKPRSEAYNTINEILLQLPTGLRHVDISLDSMFSKDDTVLGSSPCGKSHHICEQLGRIAPQLESLSYTGKTCECFWSAALESVERDRTTANKLKSLDIVVKSCCRRRVKSKDMVTGDVLVEELGGIMADGAGIGNLVFINAFERLVMGALDGMASMTSLSRVKIRYIDLDSPCQQLNPYWHVENNAVTGIWNDRIVEKLTEVRPGLHYEKLEDGIGGENSNAAKKDDDPFEWTRSNNVAGIPSSSGGVNALYPRTIPKSINTSSYRIIAEARTS</sequence>
<name>A0ACC3AGY9_9EURO</name>
<organism evidence="1 2">
    <name type="scientific">Neophaeococcomyces mojaviensis</name>
    <dbReference type="NCBI Taxonomy" id="3383035"/>
    <lineage>
        <taxon>Eukaryota</taxon>
        <taxon>Fungi</taxon>
        <taxon>Dikarya</taxon>
        <taxon>Ascomycota</taxon>
        <taxon>Pezizomycotina</taxon>
        <taxon>Eurotiomycetes</taxon>
        <taxon>Chaetothyriomycetidae</taxon>
        <taxon>Chaetothyriales</taxon>
        <taxon>Chaetothyriales incertae sedis</taxon>
        <taxon>Neophaeococcomyces</taxon>
    </lineage>
</organism>
<accession>A0ACC3AGY9</accession>
<keyword evidence="2" id="KW-1185">Reference proteome</keyword>
<comment type="caution">
    <text evidence="1">The sequence shown here is derived from an EMBL/GenBank/DDBJ whole genome shotgun (WGS) entry which is preliminary data.</text>
</comment>
<dbReference type="Proteomes" id="UP001172386">
    <property type="component" value="Unassembled WGS sequence"/>
</dbReference>
<evidence type="ECO:0000313" key="2">
    <source>
        <dbReference type="Proteomes" id="UP001172386"/>
    </source>
</evidence>
<proteinExistence type="predicted"/>
<reference evidence="1" key="1">
    <citation type="submission" date="2022-10" db="EMBL/GenBank/DDBJ databases">
        <title>Culturing micro-colonial fungi from biological soil crusts in the Mojave desert and describing Neophaeococcomyces mojavensis, and introducing the new genera and species Taxawa tesnikishii.</title>
        <authorList>
            <person name="Kurbessoian T."/>
            <person name="Stajich J.E."/>
        </authorList>
    </citation>
    <scope>NUCLEOTIDE SEQUENCE</scope>
    <source>
        <strain evidence="1">JES_112</strain>
    </source>
</reference>
<evidence type="ECO:0000313" key="1">
    <source>
        <dbReference type="EMBL" id="KAJ9662321.1"/>
    </source>
</evidence>
<protein>
    <submittedName>
        <fullName evidence="1">Uncharacterized protein</fullName>
    </submittedName>
</protein>